<organism evidence="1 2">
    <name type="scientific">Podospora didyma</name>
    <dbReference type="NCBI Taxonomy" id="330526"/>
    <lineage>
        <taxon>Eukaryota</taxon>
        <taxon>Fungi</taxon>
        <taxon>Dikarya</taxon>
        <taxon>Ascomycota</taxon>
        <taxon>Pezizomycotina</taxon>
        <taxon>Sordariomycetes</taxon>
        <taxon>Sordariomycetidae</taxon>
        <taxon>Sordariales</taxon>
        <taxon>Podosporaceae</taxon>
        <taxon>Podospora</taxon>
    </lineage>
</organism>
<dbReference type="AlphaFoldDB" id="A0AAE0N1L1"/>
<reference evidence="1" key="1">
    <citation type="journal article" date="2023" name="Mol. Phylogenet. Evol.">
        <title>Genome-scale phylogeny and comparative genomics of the fungal order Sordariales.</title>
        <authorList>
            <person name="Hensen N."/>
            <person name="Bonometti L."/>
            <person name="Westerberg I."/>
            <person name="Brannstrom I.O."/>
            <person name="Guillou S."/>
            <person name="Cros-Aarteil S."/>
            <person name="Calhoun S."/>
            <person name="Haridas S."/>
            <person name="Kuo A."/>
            <person name="Mondo S."/>
            <person name="Pangilinan J."/>
            <person name="Riley R."/>
            <person name="LaButti K."/>
            <person name="Andreopoulos B."/>
            <person name="Lipzen A."/>
            <person name="Chen C."/>
            <person name="Yan M."/>
            <person name="Daum C."/>
            <person name="Ng V."/>
            <person name="Clum A."/>
            <person name="Steindorff A."/>
            <person name="Ohm R.A."/>
            <person name="Martin F."/>
            <person name="Silar P."/>
            <person name="Natvig D.O."/>
            <person name="Lalanne C."/>
            <person name="Gautier V."/>
            <person name="Ament-Velasquez S.L."/>
            <person name="Kruys A."/>
            <person name="Hutchinson M.I."/>
            <person name="Powell A.J."/>
            <person name="Barry K."/>
            <person name="Miller A.N."/>
            <person name="Grigoriev I.V."/>
            <person name="Debuchy R."/>
            <person name="Gladieux P."/>
            <person name="Hiltunen Thoren M."/>
            <person name="Johannesson H."/>
        </authorList>
    </citation>
    <scope>NUCLEOTIDE SEQUENCE</scope>
    <source>
        <strain evidence="1">CBS 232.78</strain>
    </source>
</reference>
<reference evidence="1" key="2">
    <citation type="submission" date="2023-06" db="EMBL/GenBank/DDBJ databases">
        <authorList>
            <consortium name="Lawrence Berkeley National Laboratory"/>
            <person name="Haridas S."/>
            <person name="Hensen N."/>
            <person name="Bonometti L."/>
            <person name="Westerberg I."/>
            <person name="Brannstrom I.O."/>
            <person name="Guillou S."/>
            <person name="Cros-Aarteil S."/>
            <person name="Calhoun S."/>
            <person name="Kuo A."/>
            <person name="Mondo S."/>
            <person name="Pangilinan J."/>
            <person name="Riley R."/>
            <person name="LaButti K."/>
            <person name="Andreopoulos B."/>
            <person name="Lipzen A."/>
            <person name="Chen C."/>
            <person name="Yanf M."/>
            <person name="Daum C."/>
            <person name="Ng V."/>
            <person name="Clum A."/>
            <person name="Steindorff A."/>
            <person name="Ohm R."/>
            <person name="Martin F."/>
            <person name="Silar P."/>
            <person name="Natvig D."/>
            <person name="Lalanne C."/>
            <person name="Gautier V."/>
            <person name="Ament-velasquez S.L."/>
            <person name="Kruys A."/>
            <person name="Hutchinson M.I."/>
            <person name="Powell A.J."/>
            <person name="Barry K."/>
            <person name="Miller A.N."/>
            <person name="Grigoriev I.V."/>
            <person name="Debuchy R."/>
            <person name="Gladieux P."/>
            <person name="Thoren M.H."/>
            <person name="Johannesson H."/>
        </authorList>
    </citation>
    <scope>NUCLEOTIDE SEQUENCE</scope>
    <source>
        <strain evidence="1">CBS 232.78</strain>
    </source>
</reference>
<dbReference type="Proteomes" id="UP001285441">
    <property type="component" value="Unassembled WGS sequence"/>
</dbReference>
<keyword evidence="2" id="KW-1185">Reference proteome</keyword>
<dbReference type="InterPro" id="IPR032675">
    <property type="entry name" value="LRR_dom_sf"/>
</dbReference>
<dbReference type="EMBL" id="JAULSW010000011">
    <property type="protein sequence ID" value="KAK3367526.1"/>
    <property type="molecule type" value="Genomic_DNA"/>
</dbReference>
<dbReference type="Gene3D" id="3.80.10.10">
    <property type="entry name" value="Ribonuclease Inhibitor"/>
    <property type="match status" value="1"/>
</dbReference>
<protein>
    <submittedName>
        <fullName evidence="1">Uncharacterized protein</fullName>
    </submittedName>
</protein>
<gene>
    <name evidence="1" type="ORF">B0H63DRAFT_423585</name>
</gene>
<name>A0AAE0N1L1_9PEZI</name>
<sequence length="495" mass="56060">MSTRFACLPELLRCMAQEAQIRSRKQLATLCRVNKTFYAAIAPLLLIDVDFVDTNVPWSESPLRAFAVSGHLRHVRSLTLRSIRGQDDELVRNMLLQMPLLQKFSWIDSPLSVTILAALHASCPNVASIHVQFPYYMGQNVLGYMFDDEPPSAEELQARQIFGRPDLTVFAPNLLELTLHDLYEEFPWWKSHLIEVFRKAPGLRKLELSLSVSTISTYSLNDEREHFDDFFDELCNAYGETGSPPLSLHSLKLGKAMYPTNLAALQKLAKLESLREVYLDNSGVYDNVDIILMDPEGSGVIFDAFNPTHCPNLRRISADDWEVYQFLASVDDHAWMRQLAVSCRNTDMENPPLYLRMLNLDLEADEKSLSASEVLDQLVAADADCGSLEGLAVRLRHEGEDPSAFDETLDLLAAALSKLTGVTQVAVIYCEGSAKAAALKLAKAAPHLRYIRVFQDYWKIWRDGHDEVNGNIRLEKLEDREITDVELFHEEIWDP</sequence>
<evidence type="ECO:0000313" key="1">
    <source>
        <dbReference type="EMBL" id="KAK3367526.1"/>
    </source>
</evidence>
<comment type="caution">
    <text evidence="1">The sequence shown here is derived from an EMBL/GenBank/DDBJ whole genome shotgun (WGS) entry which is preliminary data.</text>
</comment>
<proteinExistence type="predicted"/>
<accession>A0AAE0N1L1</accession>
<evidence type="ECO:0000313" key="2">
    <source>
        <dbReference type="Proteomes" id="UP001285441"/>
    </source>
</evidence>